<feature type="domain" description="PKD" evidence="4">
    <location>
        <begin position="674"/>
        <end position="751"/>
    </location>
</feature>
<comment type="caution">
    <text evidence="5">The sequence shown here is derived from an EMBL/GenBank/DDBJ whole genome shotgun (WGS) entry which is preliminary data.</text>
</comment>
<dbReference type="InterPro" id="IPR013783">
    <property type="entry name" value="Ig-like_fold"/>
</dbReference>
<dbReference type="PANTHER" id="PTHR36842:SF1">
    <property type="entry name" value="PROTEIN TOLB"/>
    <property type="match status" value="1"/>
</dbReference>
<accession>A0A2U1TH50</accession>
<protein>
    <recommendedName>
        <fullName evidence="4">PKD domain-containing protein</fullName>
    </recommendedName>
</protein>
<evidence type="ECO:0000256" key="2">
    <source>
        <dbReference type="PIRSR" id="PIRSR637460-1"/>
    </source>
</evidence>
<keyword evidence="6" id="KW-1185">Reference proteome</keyword>
<dbReference type="Gene3D" id="3.40.50.1110">
    <property type="entry name" value="SGNH hydrolase"/>
    <property type="match status" value="1"/>
</dbReference>
<dbReference type="GO" id="GO:0005975">
    <property type="term" value="P:carbohydrate metabolic process"/>
    <property type="evidence" value="ECO:0007669"/>
    <property type="project" value="UniProtKB-ARBA"/>
</dbReference>
<dbReference type="InterPro" id="IPR035986">
    <property type="entry name" value="PKD_dom_sf"/>
</dbReference>
<evidence type="ECO:0000313" key="5">
    <source>
        <dbReference type="EMBL" id="PWC08113.1"/>
    </source>
</evidence>
<feature type="active site" evidence="2">
    <location>
        <position position="546"/>
    </location>
</feature>
<comment type="similarity">
    <text evidence="1">Belongs to the TolB family.</text>
</comment>
<dbReference type="SUPFAM" id="SSF63825">
    <property type="entry name" value="YWTD domain"/>
    <property type="match status" value="1"/>
</dbReference>
<dbReference type="GO" id="GO:0016788">
    <property type="term" value="F:hydrolase activity, acting on ester bonds"/>
    <property type="evidence" value="ECO:0007669"/>
    <property type="project" value="InterPro"/>
</dbReference>
<dbReference type="Pfam" id="PF06119">
    <property type="entry name" value="NIDO"/>
    <property type="match status" value="1"/>
</dbReference>
<dbReference type="Gene3D" id="2.60.40.10">
    <property type="entry name" value="Immunoglobulins"/>
    <property type="match status" value="1"/>
</dbReference>
<dbReference type="Proteomes" id="UP000244962">
    <property type="component" value="Unassembled WGS sequence"/>
</dbReference>
<name>A0A2U1TH50_9MICO</name>
<dbReference type="InterPro" id="IPR011659">
    <property type="entry name" value="WD40"/>
</dbReference>
<dbReference type="EMBL" id="QEFB01000001">
    <property type="protein sequence ID" value="PWC08113.1"/>
    <property type="molecule type" value="Genomic_DNA"/>
</dbReference>
<dbReference type="InterPro" id="IPR013830">
    <property type="entry name" value="SGNH_hydro"/>
</dbReference>
<keyword evidence="3" id="KW-1015">Disulfide bond</keyword>
<dbReference type="InterPro" id="IPR011042">
    <property type="entry name" value="6-blade_b-propeller_TolB-like"/>
</dbReference>
<dbReference type="InterPro" id="IPR037460">
    <property type="entry name" value="SEST-like"/>
</dbReference>
<dbReference type="AlphaFoldDB" id="A0A2U1TH50"/>
<dbReference type="PANTHER" id="PTHR36842">
    <property type="entry name" value="PROTEIN TOLB HOMOLOG"/>
    <property type="match status" value="1"/>
</dbReference>
<proteinExistence type="inferred from homology"/>
<feature type="active site" description="Nucleophile" evidence="2">
    <location>
        <position position="280"/>
    </location>
</feature>
<reference evidence="6" key="1">
    <citation type="submission" date="2018-04" db="EMBL/GenBank/DDBJ databases">
        <authorList>
            <person name="Liu S."/>
            <person name="Wang Z."/>
            <person name="Li J."/>
        </authorList>
    </citation>
    <scope>NUCLEOTIDE SEQUENCE [LARGE SCALE GENOMIC DNA]</scope>
    <source>
        <strain evidence="6">622</strain>
    </source>
</reference>
<dbReference type="SUPFAM" id="SSF69304">
    <property type="entry name" value="Tricorn protease N-terminal domain"/>
    <property type="match status" value="1"/>
</dbReference>
<feature type="disulfide bond" evidence="3">
    <location>
        <begin position="399"/>
        <end position="416"/>
    </location>
</feature>
<dbReference type="Gene3D" id="2.120.10.30">
    <property type="entry name" value="TolB, C-terminal domain"/>
    <property type="match status" value="3"/>
</dbReference>
<feature type="disulfide bond" evidence="3">
    <location>
        <begin position="473"/>
        <end position="519"/>
    </location>
</feature>
<sequence>MSGLVRELGRVALRLRWGNPMIRSAIVIVVTLATLGFGLAPPAQAAAPGAIVDAAACSQNSLPENDDDSAAEAALPFEINFYGKTYQTAWVNNNGNITFDGPLSTFTPFGLVGTEAAIIAPFFADVDTRGGGGAVTYGWGETVFQGHRAFCASWLEVGYFDGHSDKRNSFQLLIVEREDSNAGAFDIVFNYNSIQWEAGDASGGFGGLGGSPARAGFSNGSGNENASFEVPGSGETGAFLDGSPTALNTRTADGSVAGRLTWKVRGGNAPVAEYVALGDSYQSGEGLHDYWAGTDTDGVNMCHRSDSAYPELLVSDGTVSDRLSFWACSGAVISHLSETDVSTSGPVWDDPFRVNYDDTAPLSEGPGLSQLDRISAQTRLVTVGIGGNDMGFGPILTKCVEAKIRNDVLIGDDRSCAKDNKKLVEDRLEALVDDGKWTNLFDDIKERAPFARVLALGYPRFYDPDLPESTRECADVRYSDTLWINEVIRLVNKEIRNAAARRGVEYVNVYDASKDHELCSGSDSQFLNAIQWRAGEFFQALPESYHPTAYGHRAIADAVSETLGSTAPSTRVYPGQTYTFTTEVTNDGGRAAFSTSWPGSDVIMTLVSPSGRTLDRATTASDVFHTVGPTSELYEVTDPEPGTWTVHLFGSQVAAEGEETILNMYQEPAVNLAPTAQVTTTQSGSSVEVSAASSLDSDGVISEYLWDFGDGTFASGVDAQHTYETPGEYLITLVVTDDSGNKSFASADRAIRSEEQIAYSARSKGNTDIFSSGSDGTAVTRLTTDAAIDTTPSWSPDRSKLAFVSTRTGAADIYTMNADGTGVTRITKGSALEGTPAWSPDGTQIAFSSTRSGTSDIYLVNADGTGLFRLTTGSAIDASPTWSPLEDKIAFSSTRSGNSDIYSINRDGTGLLRLTSSPSADATPSWSPDGQSIAFTSIGPLNTDIYILKLVDGGLRRVTTNIGVDTMPVWSGDGSRIAYISSRNAKSDVYVIDAGGGNEVRLTDGTKLFGSPSWR</sequence>
<gene>
    <name evidence="5" type="ORF">DF223_01800</name>
</gene>
<dbReference type="Pfam" id="PF13472">
    <property type="entry name" value="Lipase_GDSL_2"/>
    <property type="match status" value="1"/>
</dbReference>
<dbReference type="SUPFAM" id="SSF49299">
    <property type="entry name" value="PKD domain"/>
    <property type="match status" value="1"/>
</dbReference>
<dbReference type="CDD" id="cd01823">
    <property type="entry name" value="SEST_like"/>
    <property type="match status" value="1"/>
</dbReference>
<dbReference type="SMART" id="SM00089">
    <property type="entry name" value="PKD"/>
    <property type="match status" value="1"/>
</dbReference>
<dbReference type="Pfam" id="PF18911">
    <property type="entry name" value="PKD_4"/>
    <property type="match status" value="1"/>
</dbReference>
<feature type="disulfide bond" evidence="3">
    <location>
        <begin position="302"/>
        <end position="328"/>
    </location>
</feature>
<dbReference type="PROSITE" id="PS50093">
    <property type="entry name" value="PKD"/>
    <property type="match status" value="1"/>
</dbReference>
<dbReference type="InterPro" id="IPR000601">
    <property type="entry name" value="PKD_dom"/>
</dbReference>
<dbReference type="GO" id="GO:0007160">
    <property type="term" value="P:cell-matrix adhesion"/>
    <property type="evidence" value="ECO:0007669"/>
    <property type="project" value="InterPro"/>
</dbReference>
<evidence type="ECO:0000259" key="4">
    <source>
        <dbReference type="PROSITE" id="PS50093"/>
    </source>
</evidence>
<dbReference type="Pfam" id="PF07676">
    <property type="entry name" value="PD40"/>
    <property type="match status" value="5"/>
</dbReference>
<dbReference type="InterPro" id="IPR022409">
    <property type="entry name" value="PKD/Chitinase_dom"/>
</dbReference>
<organism evidence="5 6">
    <name type="scientific">Mycetocola zhujimingii</name>
    <dbReference type="NCBI Taxonomy" id="2079792"/>
    <lineage>
        <taxon>Bacteria</taxon>
        <taxon>Bacillati</taxon>
        <taxon>Actinomycetota</taxon>
        <taxon>Actinomycetes</taxon>
        <taxon>Micrococcales</taxon>
        <taxon>Microbacteriaceae</taxon>
        <taxon>Mycetocola</taxon>
    </lineage>
</organism>
<evidence type="ECO:0000256" key="3">
    <source>
        <dbReference type="PIRSR" id="PIRSR637460-2"/>
    </source>
</evidence>
<dbReference type="SUPFAM" id="SSF52266">
    <property type="entry name" value="SGNH hydrolase"/>
    <property type="match status" value="1"/>
</dbReference>
<evidence type="ECO:0000256" key="1">
    <source>
        <dbReference type="ARBA" id="ARBA00009820"/>
    </source>
</evidence>
<dbReference type="CDD" id="cd00146">
    <property type="entry name" value="PKD"/>
    <property type="match status" value="1"/>
</dbReference>
<evidence type="ECO:0000313" key="6">
    <source>
        <dbReference type="Proteomes" id="UP000244962"/>
    </source>
</evidence>
<dbReference type="InterPro" id="IPR036514">
    <property type="entry name" value="SGNH_hydro_sf"/>
</dbReference>
<dbReference type="InterPro" id="IPR003886">
    <property type="entry name" value="NIDO_dom"/>
</dbReference>